<comment type="caution">
    <text evidence="2">The sequence shown here is derived from an EMBL/GenBank/DDBJ whole genome shotgun (WGS) entry which is preliminary data.</text>
</comment>
<evidence type="ECO:0000313" key="2">
    <source>
        <dbReference type="EMBL" id="KAJ4431001.1"/>
    </source>
</evidence>
<proteinExistence type="predicted"/>
<feature type="compositionally biased region" description="Low complexity" evidence="1">
    <location>
        <begin position="296"/>
        <end position="308"/>
    </location>
</feature>
<name>A0ABQ8SBF7_PERAM</name>
<dbReference type="EMBL" id="JAJSOF020000031">
    <property type="protein sequence ID" value="KAJ4431001.1"/>
    <property type="molecule type" value="Genomic_DNA"/>
</dbReference>
<sequence>MAGLCEGGNEATDSLKAICNMQLLSYPDYLRNIALRAFGKYVSDLLDLLSSIGSEVHEKHFVQDVCRRLQEMITTVPPSLANEITARLLKCVEQSYREAIWEDCSNTFEKLAPHFLSAIFHPSVTRLEYFEENSHPEITDVYKLRIPDIIHHILDKINSVKILKLGSTLLSTTKLLDVIFALDGLEEFSSQWCKDEVLEVLSKTCKRLKVLNVSKSMDITDNCVDSILKFRNLEVLHVDCEGLHSNFVKLILLHTPVKTSKRYIQSNSRGFTVTNKFSLSTILTDDNEDDDDNNNDDNNNNNNNRPST</sequence>
<feature type="compositionally biased region" description="Acidic residues" evidence="1">
    <location>
        <begin position="285"/>
        <end position="295"/>
    </location>
</feature>
<keyword evidence="3" id="KW-1185">Reference proteome</keyword>
<dbReference type="Gene3D" id="3.80.10.10">
    <property type="entry name" value="Ribonuclease Inhibitor"/>
    <property type="match status" value="1"/>
</dbReference>
<dbReference type="SUPFAM" id="SSF52047">
    <property type="entry name" value="RNI-like"/>
    <property type="match status" value="1"/>
</dbReference>
<protein>
    <submittedName>
        <fullName evidence="2">Uncharacterized protein</fullName>
    </submittedName>
</protein>
<feature type="region of interest" description="Disordered" evidence="1">
    <location>
        <begin position="284"/>
        <end position="308"/>
    </location>
</feature>
<dbReference type="Proteomes" id="UP001148838">
    <property type="component" value="Unassembled WGS sequence"/>
</dbReference>
<gene>
    <name evidence="2" type="ORF">ANN_19594</name>
</gene>
<evidence type="ECO:0000256" key="1">
    <source>
        <dbReference type="SAM" id="MobiDB-lite"/>
    </source>
</evidence>
<accession>A0ABQ8SBF7</accession>
<evidence type="ECO:0000313" key="3">
    <source>
        <dbReference type="Proteomes" id="UP001148838"/>
    </source>
</evidence>
<reference evidence="2 3" key="1">
    <citation type="journal article" date="2022" name="Allergy">
        <title>Genome assembly and annotation of Periplaneta americana reveal a comprehensive cockroach allergen profile.</title>
        <authorList>
            <person name="Wang L."/>
            <person name="Xiong Q."/>
            <person name="Saelim N."/>
            <person name="Wang L."/>
            <person name="Nong W."/>
            <person name="Wan A.T."/>
            <person name="Shi M."/>
            <person name="Liu X."/>
            <person name="Cao Q."/>
            <person name="Hui J.H.L."/>
            <person name="Sookrung N."/>
            <person name="Leung T.F."/>
            <person name="Tungtrongchitr A."/>
            <person name="Tsui S.K.W."/>
        </authorList>
    </citation>
    <scope>NUCLEOTIDE SEQUENCE [LARGE SCALE GENOMIC DNA]</scope>
    <source>
        <strain evidence="2">PWHHKU_190912</strain>
    </source>
</reference>
<dbReference type="InterPro" id="IPR032675">
    <property type="entry name" value="LRR_dom_sf"/>
</dbReference>
<organism evidence="2 3">
    <name type="scientific">Periplaneta americana</name>
    <name type="common">American cockroach</name>
    <name type="synonym">Blatta americana</name>
    <dbReference type="NCBI Taxonomy" id="6978"/>
    <lineage>
        <taxon>Eukaryota</taxon>
        <taxon>Metazoa</taxon>
        <taxon>Ecdysozoa</taxon>
        <taxon>Arthropoda</taxon>
        <taxon>Hexapoda</taxon>
        <taxon>Insecta</taxon>
        <taxon>Pterygota</taxon>
        <taxon>Neoptera</taxon>
        <taxon>Polyneoptera</taxon>
        <taxon>Dictyoptera</taxon>
        <taxon>Blattodea</taxon>
        <taxon>Blattoidea</taxon>
        <taxon>Blattidae</taxon>
        <taxon>Blattinae</taxon>
        <taxon>Periplaneta</taxon>
    </lineage>
</organism>